<comment type="subcellular location">
    <subcellularLocation>
        <location evidence="1">Membrane</location>
        <topology evidence="1">Multi-pass membrane protein</topology>
    </subcellularLocation>
</comment>
<dbReference type="OrthoDB" id="292213at2759"/>
<dbReference type="EMBL" id="CVRI01000038">
    <property type="protein sequence ID" value="CRK93973.1"/>
    <property type="molecule type" value="Genomic_DNA"/>
</dbReference>
<dbReference type="FunFam" id="1.20.1280.290:FF:000008">
    <property type="entry name" value="PQ-loop repeat-containing protein 1"/>
    <property type="match status" value="1"/>
</dbReference>
<sequence length="285" mass="32873">MDWIISDEYKLTVGNVLGHLAASAMIGGGILPYVPQYRQIVKTQDADGFSLHVCLALLIANTLRIFFWFSKRYELPLLIQSVVMNITMFLMIHLCVKVRRNNNIMRARERAFSDQAVTSVDGLSPVNKSTSESQPQPSDNLVKKQSKHYISDFDSRYFWAWTDFQSYLDFMLVVWAIGAAVTYIMLPVNWFMETIGFLAVFTEAMLGAPQFLRNYKNKSTHGMSFLMVIMWTIGDVYKTTYFILRHAPMQFWICGMLQVSLDLAILFQVYIFRKNPAPRNTHRGD</sequence>
<evidence type="ECO:0000256" key="2">
    <source>
        <dbReference type="ARBA" id="ARBA00022692"/>
    </source>
</evidence>
<dbReference type="GO" id="GO:0005829">
    <property type="term" value="C:cytosol"/>
    <property type="evidence" value="ECO:0007669"/>
    <property type="project" value="GOC"/>
</dbReference>
<dbReference type="AlphaFoldDB" id="A0A1J1I119"/>
<evidence type="ECO:0000256" key="7">
    <source>
        <dbReference type="ARBA" id="ARBA00043159"/>
    </source>
</evidence>
<name>A0A1J1I119_9DIPT</name>
<dbReference type="FunFam" id="1.20.1280.290:FF:000005">
    <property type="entry name" value="PQ-loop repeat-containing protein 1"/>
    <property type="match status" value="1"/>
</dbReference>
<dbReference type="GO" id="GO:0042147">
    <property type="term" value="P:retrograde transport, endosome to Golgi"/>
    <property type="evidence" value="ECO:0007669"/>
    <property type="project" value="TreeGrafter"/>
</dbReference>
<dbReference type="GO" id="GO:0016020">
    <property type="term" value="C:membrane"/>
    <property type="evidence" value="ECO:0007669"/>
    <property type="project" value="UniProtKB-SubCell"/>
</dbReference>
<dbReference type="GO" id="GO:0005802">
    <property type="term" value="C:trans-Golgi network"/>
    <property type="evidence" value="ECO:0007669"/>
    <property type="project" value="TreeGrafter"/>
</dbReference>
<feature type="transmembrane region" description="Helical" evidence="8">
    <location>
        <begin position="190"/>
        <end position="212"/>
    </location>
</feature>
<dbReference type="PANTHER" id="PTHR14856:SF9">
    <property type="entry name" value="PQ-LOOP REPEAT-CONTAINING PROTEIN 1"/>
    <property type="match status" value="1"/>
</dbReference>
<organism evidence="9 10">
    <name type="scientific">Clunio marinus</name>
    <dbReference type="NCBI Taxonomy" id="568069"/>
    <lineage>
        <taxon>Eukaryota</taxon>
        <taxon>Metazoa</taxon>
        <taxon>Ecdysozoa</taxon>
        <taxon>Arthropoda</taxon>
        <taxon>Hexapoda</taxon>
        <taxon>Insecta</taxon>
        <taxon>Pterygota</taxon>
        <taxon>Neoptera</taxon>
        <taxon>Endopterygota</taxon>
        <taxon>Diptera</taxon>
        <taxon>Nematocera</taxon>
        <taxon>Chironomoidea</taxon>
        <taxon>Chironomidae</taxon>
        <taxon>Clunio</taxon>
    </lineage>
</organism>
<keyword evidence="5 8" id="KW-0472">Membrane</keyword>
<feature type="transmembrane region" description="Helical" evidence="8">
    <location>
        <begin position="46"/>
        <end position="69"/>
    </location>
</feature>
<dbReference type="GO" id="GO:0045332">
    <property type="term" value="P:phospholipid translocation"/>
    <property type="evidence" value="ECO:0007669"/>
    <property type="project" value="TreeGrafter"/>
</dbReference>
<feature type="transmembrane region" description="Helical" evidence="8">
    <location>
        <begin position="224"/>
        <end position="244"/>
    </location>
</feature>
<dbReference type="Pfam" id="PF04193">
    <property type="entry name" value="PQ-loop"/>
    <property type="match status" value="2"/>
</dbReference>
<feature type="transmembrane region" description="Helical" evidence="8">
    <location>
        <begin position="166"/>
        <end position="184"/>
    </location>
</feature>
<dbReference type="Gene3D" id="1.20.1280.290">
    <property type="match status" value="2"/>
</dbReference>
<evidence type="ECO:0000313" key="10">
    <source>
        <dbReference type="Proteomes" id="UP000183832"/>
    </source>
</evidence>
<evidence type="ECO:0000256" key="8">
    <source>
        <dbReference type="SAM" id="Phobius"/>
    </source>
</evidence>
<protein>
    <recommendedName>
        <fullName evidence="6">Solute carrier family 66 member 2</fullName>
    </recommendedName>
    <alternativeName>
        <fullName evidence="7">PQ-loop repeat-containing protein 1</fullName>
    </alternativeName>
</protein>
<keyword evidence="2 8" id="KW-0812">Transmembrane</keyword>
<feature type="transmembrane region" description="Helical" evidence="8">
    <location>
        <begin position="250"/>
        <end position="272"/>
    </location>
</feature>
<keyword evidence="10" id="KW-1185">Reference proteome</keyword>
<evidence type="ECO:0000256" key="1">
    <source>
        <dbReference type="ARBA" id="ARBA00004141"/>
    </source>
</evidence>
<feature type="transmembrane region" description="Helical" evidence="8">
    <location>
        <begin position="75"/>
        <end position="96"/>
    </location>
</feature>
<dbReference type="PANTHER" id="PTHR14856">
    <property type="entry name" value="PQ-LOOP REPEAT-CONTAINING PROTEIN 1-LIKE PROTEIN"/>
    <property type="match status" value="1"/>
</dbReference>
<dbReference type="STRING" id="568069.A0A1J1I119"/>
<keyword evidence="3" id="KW-0677">Repeat</keyword>
<gene>
    <name evidence="9" type="ORF">CLUMA_CG007499</name>
</gene>
<dbReference type="InterPro" id="IPR052241">
    <property type="entry name" value="SLC66/Scramblase_ANY1"/>
</dbReference>
<dbReference type="SMART" id="SM00679">
    <property type="entry name" value="CTNS"/>
    <property type="match status" value="2"/>
</dbReference>
<evidence type="ECO:0000256" key="6">
    <source>
        <dbReference type="ARBA" id="ARBA00040648"/>
    </source>
</evidence>
<evidence type="ECO:0000256" key="3">
    <source>
        <dbReference type="ARBA" id="ARBA00022737"/>
    </source>
</evidence>
<dbReference type="GO" id="GO:0005768">
    <property type="term" value="C:endosome"/>
    <property type="evidence" value="ECO:0007669"/>
    <property type="project" value="TreeGrafter"/>
</dbReference>
<reference evidence="9 10" key="1">
    <citation type="submission" date="2015-04" db="EMBL/GenBank/DDBJ databases">
        <authorList>
            <person name="Syromyatnikov M.Y."/>
            <person name="Popov V.N."/>
        </authorList>
    </citation>
    <scope>NUCLEOTIDE SEQUENCE [LARGE SCALE GENOMIC DNA]</scope>
</reference>
<feature type="transmembrane region" description="Helical" evidence="8">
    <location>
        <begin position="16"/>
        <end position="34"/>
    </location>
</feature>
<keyword evidence="4 8" id="KW-1133">Transmembrane helix</keyword>
<evidence type="ECO:0000313" key="9">
    <source>
        <dbReference type="EMBL" id="CRK93973.1"/>
    </source>
</evidence>
<proteinExistence type="predicted"/>
<accession>A0A1J1I119</accession>
<dbReference type="InterPro" id="IPR006603">
    <property type="entry name" value="PQ-loop_rpt"/>
</dbReference>
<dbReference type="Proteomes" id="UP000183832">
    <property type="component" value="Unassembled WGS sequence"/>
</dbReference>
<evidence type="ECO:0000256" key="5">
    <source>
        <dbReference type="ARBA" id="ARBA00023136"/>
    </source>
</evidence>
<evidence type="ECO:0000256" key="4">
    <source>
        <dbReference type="ARBA" id="ARBA00022989"/>
    </source>
</evidence>